<organism evidence="1 2">
    <name type="scientific">Lepeophtheirus salmonis</name>
    <name type="common">Salmon louse</name>
    <name type="synonym">Caligus salmonis</name>
    <dbReference type="NCBI Taxonomy" id="72036"/>
    <lineage>
        <taxon>Eukaryota</taxon>
        <taxon>Metazoa</taxon>
        <taxon>Ecdysozoa</taxon>
        <taxon>Arthropoda</taxon>
        <taxon>Crustacea</taxon>
        <taxon>Multicrustacea</taxon>
        <taxon>Hexanauplia</taxon>
        <taxon>Copepoda</taxon>
        <taxon>Siphonostomatoida</taxon>
        <taxon>Caligidae</taxon>
        <taxon>Lepeophtheirus</taxon>
    </lineage>
</organism>
<reference evidence="1" key="1">
    <citation type="submission" date="2021-02" db="EMBL/GenBank/DDBJ databases">
        <authorList>
            <person name="Bekaert M."/>
        </authorList>
    </citation>
    <scope>NUCLEOTIDE SEQUENCE</scope>
    <source>
        <strain evidence="1">IoA-00</strain>
    </source>
</reference>
<gene>
    <name evidence="1" type="ORF">LSAA_6767</name>
</gene>
<dbReference type="EMBL" id="HG994581">
    <property type="protein sequence ID" value="CAF2878558.1"/>
    <property type="molecule type" value="Genomic_DNA"/>
</dbReference>
<dbReference type="AlphaFoldDB" id="A0A7R8H5G6"/>
<keyword evidence="2" id="KW-1185">Reference proteome</keyword>
<dbReference type="Proteomes" id="UP000675881">
    <property type="component" value="Chromosome 2"/>
</dbReference>
<sequence>MEMKLVKFTEIIVMMFGEVQLQKKIEYDQNVDEADSPQITQEQNININMKDIENVSSVMETSRNVRNLTTDVMLSSSIPYYSALDRILREVGVLSIHSHMLDCHPYFRDLDRIEVKEEELRVWKAKINERFQQSAVLCEGECIFINHGRRGRTRASKNSWSSGISLFWWMKKDMRSMSSTITAVKTSATAIATKKKVPSKSGITLTSGDGQIIQTTKILNSFGQQALSSLEKLVNNQKTDDLSVQLKPHLLTHMKSAGHILDNGNTEIIRNTPKLPAHRIPNQIDTKSPTNIVNPVQILVWWSRALMIWLLSKKTALERSSHLLNSPELAGTPLGNPYRYLDARSIAQQTLGFVESKRCQHSHFQGKVGIIFINGLKAI</sequence>
<proteinExistence type="predicted"/>
<dbReference type="OrthoDB" id="427030at2759"/>
<accession>A0A7R8H5G6</accession>
<evidence type="ECO:0000313" key="2">
    <source>
        <dbReference type="Proteomes" id="UP000675881"/>
    </source>
</evidence>
<name>A0A7R8H5G6_LEPSM</name>
<protein>
    <submittedName>
        <fullName evidence="1">(salmon louse) hypothetical protein</fullName>
    </submittedName>
</protein>
<evidence type="ECO:0000313" key="1">
    <source>
        <dbReference type="EMBL" id="CAF2878558.1"/>
    </source>
</evidence>